<dbReference type="Pfam" id="PF00583">
    <property type="entry name" value="Acetyltransf_1"/>
    <property type="match status" value="1"/>
</dbReference>
<keyword evidence="1 4" id="KW-0808">Transferase</keyword>
<dbReference type="CDD" id="cd04301">
    <property type="entry name" value="NAT_SF"/>
    <property type="match status" value="1"/>
</dbReference>
<evidence type="ECO:0000256" key="1">
    <source>
        <dbReference type="ARBA" id="ARBA00022679"/>
    </source>
</evidence>
<name>A0A1X3DB08_9NEIS</name>
<dbReference type="Gene3D" id="3.40.630.30">
    <property type="match status" value="1"/>
</dbReference>
<sequence length="168" mass="18480">MQPHTIRPAVQADLPAIVAIYNSTIAGRQATADLQPVSTQSRQAWFDAHGGNRPLYVVESTAGQVLAWSSFSDYHPRHAYRISAEISIYVHQDARGSGLGRRLAEYMCAQAPALGIRNIIAVIFAHNTPSIRLFSSLGFSEWGRLPQVCDMETFVADVVILGKRSVEE</sequence>
<protein>
    <submittedName>
        <fullName evidence="4">N-acetyltransferase</fullName>
    </submittedName>
</protein>
<keyword evidence="5" id="KW-1185">Reference proteome</keyword>
<evidence type="ECO:0000256" key="2">
    <source>
        <dbReference type="ARBA" id="ARBA00023315"/>
    </source>
</evidence>
<reference evidence="5" key="1">
    <citation type="submission" date="2017-01" db="EMBL/GenBank/DDBJ databases">
        <authorList>
            <person name="Wolfgang W.J."/>
            <person name="Cole J."/>
            <person name="Wroblewski D."/>
            <person name="Mcginnis J."/>
            <person name="Musser K.A."/>
        </authorList>
    </citation>
    <scope>NUCLEOTIDE SEQUENCE [LARGE SCALE GENOMIC DNA]</scope>
    <source>
        <strain evidence="5">DSM 19151</strain>
    </source>
</reference>
<dbReference type="EMBL" id="MTBO01000012">
    <property type="protein sequence ID" value="OSI17093.1"/>
    <property type="molecule type" value="Genomic_DNA"/>
</dbReference>
<dbReference type="OrthoDB" id="5459937at2"/>
<proteinExistence type="predicted"/>
<dbReference type="GO" id="GO:0016747">
    <property type="term" value="F:acyltransferase activity, transferring groups other than amino-acyl groups"/>
    <property type="evidence" value="ECO:0007669"/>
    <property type="project" value="InterPro"/>
</dbReference>
<accession>A0A1X3DB08</accession>
<dbReference type="STRING" id="194197.BWD09_06295"/>
<evidence type="ECO:0000313" key="4">
    <source>
        <dbReference type="EMBL" id="OSI17093.1"/>
    </source>
</evidence>
<evidence type="ECO:0000259" key="3">
    <source>
        <dbReference type="PROSITE" id="PS51186"/>
    </source>
</evidence>
<evidence type="ECO:0000313" key="5">
    <source>
        <dbReference type="Proteomes" id="UP000193118"/>
    </source>
</evidence>
<dbReference type="RefSeq" id="WP_085365874.1">
    <property type="nucleotide sequence ID" value="NZ_CAUJPZ010000015.1"/>
</dbReference>
<dbReference type="PANTHER" id="PTHR43072:SF23">
    <property type="entry name" value="UPF0039 PROTEIN C11D3.02C"/>
    <property type="match status" value="1"/>
</dbReference>
<gene>
    <name evidence="4" type="ORF">BWD09_06295</name>
</gene>
<dbReference type="InterPro" id="IPR000182">
    <property type="entry name" value="GNAT_dom"/>
</dbReference>
<dbReference type="PANTHER" id="PTHR43072">
    <property type="entry name" value="N-ACETYLTRANSFERASE"/>
    <property type="match status" value="1"/>
</dbReference>
<organism evidence="4 5">
    <name type="scientific">Neisseria dentiae</name>
    <dbReference type="NCBI Taxonomy" id="194197"/>
    <lineage>
        <taxon>Bacteria</taxon>
        <taxon>Pseudomonadati</taxon>
        <taxon>Pseudomonadota</taxon>
        <taxon>Betaproteobacteria</taxon>
        <taxon>Neisseriales</taxon>
        <taxon>Neisseriaceae</taxon>
        <taxon>Neisseria</taxon>
    </lineage>
</organism>
<dbReference type="SUPFAM" id="SSF55729">
    <property type="entry name" value="Acyl-CoA N-acyltransferases (Nat)"/>
    <property type="match status" value="1"/>
</dbReference>
<dbReference type="AlphaFoldDB" id="A0A1X3DB08"/>
<dbReference type="Proteomes" id="UP000193118">
    <property type="component" value="Unassembled WGS sequence"/>
</dbReference>
<dbReference type="PROSITE" id="PS51186">
    <property type="entry name" value="GNAT"/>
    <property type="match status" value="1"/>
</dbReference>
<dbReference type="GeneID" id="94581993"/>
<feature type="domain" description="N-acetyltransferase" evidence="3">
    <location>
        <begin position="4"/>
        <end position="156"/>
    </location>
</feature>
<keyword evidence="2" id="KW-0012">Acyltransferase</keyword>
<comment type="caution">
    <text evidence="4">The sequence shown here is derived from an EMBL/GenBank/DDBJ whole genome shotgun (WGS) entry which is preliminary data.</text>
</comment>
<dbReference type="InterPro" id="IPR016181">
    <property type="entry name" value="Acyl_CoA_acyltransferase"/>
</dbReference>